<dbReference type="InterPro" id="IPR013083">
    <property type="entry name" value="Znf_RING/FYVE/PHD"/>
</dbReference>
<keyword evidence="1" id="KW-0479">Metal-binding</keyword>
<evidence type="ECO:0000313" key="7">
    <source>
        <dbReference type="Proteomes" id="UP000650467"/>
    </source>
</evidence>
<keyword evidence="2 4" id="KW-0863">Zinc-finger</keyword>
<accession>A0A835SVE8</accession>
<evidence type="ECO:0000256" key="1">
    <source>
        <dbReference type="ARBA" id="ARBA00022723"/>
    </source>
</evidence>
<dbReference type="PANTHER" id="PTHR14991:SF0">
    <property type="entry name" value="RING FINGER PROTEIN 32"/>
    <property type="match status" value="1"/>
</dbReference>
<feature type="domain" description="RING-type" evidence="5">
    <location>
        <begin position="86"/>
        <end position="128"/>
    </location>
</feature>
<dbReference type="PROSITE" id="PS50089">
    <property type="entry name" value="ZF_RING_2"/>
    <property type="match status" value="2"/>
</dbReference>
<dbReference type="Pfam" id="PF00612">
    <property type="entry name" value="IQ"/>
    <property type="match status" value="1"/>
</dbReference>
<dbReference type="EMBL" id="JAEHOC010000021">
    <property type="protein sequence ID" value="KAG2432541.1"/>
    <property type="molecule type" value="Genomic_DNA"/>
</dbReference>
<comment type="caution">
    <text evidence="6">The sequence shown here is derived from an EMBL/GenBank/DDBJ whole genome shotgun (WGS) entry which is preliminary data.</text>
</comment>
<dbReference type="Pfam" id="PF13639">
    <property type="entry name" value="zf-RING_2"/>
    <property type="match status" value="1"/>
</dbReference>
<evidence type="ECO:0000259" key="5">
    <source>
        <dbReference type="PROSITE" id="PS50089"/>
    </source>
</evidence>
<sequence>MRRDKDSKAKADRHALLAAAALQDHLARRLRMPGGPAVQPSLEPGAPMTLAQHLNLIPRPPPLLSEDQWSEVHLRSRLRQDSANECVICKEEFQTGAQVLLSCSHTFHRHCLASFERYSRAKTCPLCRAAQYQKRPITDGQDLFRVKCATRIQAAWRGHAARRAYRELRRHNPPKDERLRKKWAAERLQEENDRLLSKMEDEVGDLDSLFAELDASVAKSREVCDAALRPLAARLQQGLLREAEAEAASGRAAGRLALVESDTVAPAVACSGQQHLALQLGRAGLGVSAGLGAVAGAGAAGAAGSGGGEGPAGRPASAAAVDWDAVVARARARGTQDCPICLGHISRRGNEGIAWLSCTHCFHIDCIMAFEAFELASGGTPCCPVCRSGYRRRCFT</sequence>
<dbReference type="InterPro" id="IPR000048">
    <property type="entry name" value="IQ_motif_EF-hand-BS"/>
</dbReference>
<dbReference type="CDD" id="cd16678">
    <property type="entry name" value="RING-H2_RNF32_rpt2"/>
    <property type="match status" value="1"/>
</dbReference>
<dbReference type="PROSITE" id="PS50096">
    <property type="entry name" value="IQ"/>
    <property type="match status" value="1"/>
</dbReference>
<name>A0A835SVE8_CHLIN</name>
<organism evidence="6 7">
    <name type="scientific">Chlamydomonas incerta</name>
    <dbReference type="NCBI Taxonomy" id="51695"/>
    <lineage>
        <taxon>Eukaryota</taxon>
        <taxon>Viridiplantae</taxon>
        <taxon>Chlorophyta</taxon>
        <taxon>core chlorophytes</taxon>
        <taxon>Chlorophyceae</taxon>
        <taxon>CS clade</taxon>
        <taxon>Chlamydomonadales</taxon>
        <taxon>Chlamydomonadaceae</taxon>
        <taxon>Chlamydomonas</taxon>
    </lineage>
</organism>
<dbReference type="CDD" id="cd16677">
    <property type="entry name" value="RING-H2_RNF32_rpt1"/>
    <property type="match status" value="1"/>
</dbReference>
<dbReference type="InterPro" id="IPR001841">
    <property type="entry name" value="Znf_RING"/>
</dbReference>
<dbReference type="PANTHER" id="PTHR14991">
    <property type="entry name" value="RING FINGER PROTEIN 32"/>
    <property type="match status" value="1"/>
</dbReference>
<evidence type="ECO:0000256" key="2">
    <source>
        <dbReference type="ARBA" id="ARBA00022771"/>
    </source>
</evidence>
<dbReference type="InterPro" id="IPR042862">
    <property type="entry name" value="RNF32"/>
</dbReference>
<evidence type="ECO:0000256" key="4">
    <source>
        <dbReference type="PROSITE-ProRule" id="PRU00175"/>
    </source>
</evidence>
<protein>
    <recommendedName>
        <fullName evidence="5">RING-type domain-containing protein</fullName>
    </recommendedName>
</protein>
<dbReference type="Gene3D" id="3.30.40.10">
    <property type="entry name" value="Zinc/RING finger domain, C3HC4 (zinc finger)"/>
    <property type="match status" value="2"/>
</dbReference>
<reference evidence="6" key="1">
    <citation type="journal article" date="2020" name="bioRxiv">
        <title>Comparative genomics of Chlamydomonas.</title>
        <authorList>
            <person name="Craig R.J."/>
            <person name="Hasan A.R."/>
            <person name="Ness R.W."/>
            <person name="Keightley P.D."/>
        </authorList>
    </citation>
    <scope>NUCLEOTIDE SEQUENCE</scope>
    <source>
        <strain evidence="6">SAG 7.73</strain>
    </source>
</reference>
<dbReference type="SUPFAM" id="SSF57850">
    <property type="entry name" value="RING/U-box"/>
    <property type="match status" value="2"/>
</dbReference>
<evidence type="ECO:0000256" key="3">
    <source>
        <dbReference type="ARBA" id="ARBA00022833"/>
    </source>
</evidence>
<keyword evidence="3" id="KW-0862">Zinc</keyword>
<dbReference type="OrthoDB" id="8062037at2759"/>
<dbReference type="Proteomes" id="UP000650467">
    <property type="component" value="Unassembled WGS sequence"/>
</dbReference>
<proteinExistence type="predicted"/>
<evidence type="ECO:0000313" key="6">
    <source>
        <dbReference type="EMBL" id="KAG2432541.1"/>
    </source>
</evidence>
<dbReference type="AlphaFoldDB" id="A0A835SVE8"/>
<dbReference type="GO" id="GO:0008270">
    <property type="term" value="F:zinc ion binding"/>
    <property type="evidence" value="ECO:0007669"/>
    <property type="project" value="UniProtKB-KW"/>
</dbReference>
<dbReference type="SMART" id="SM00184">
    <property type="entry name" value="RING"/>
    <property type="match status" value="2"/>
</dbReference>
<dbReference type="CDD" id="cd23767">
    <property type="entry name" value="IQCD"/>
    <property type="match status" value="1"/>
</dbReference>
<dbReference type="InterPro" id="IPR027370">
    <property type="entry name" value="Znf-RING_euk"/>
</dbReference>
<dbReference type="Pfam" id="PF13445">
    <property type="entry name" value="zf-RING_UBOX"/>
    <property type="match status" value="1"/>
</dbReference>
<gene>
    <name evidence="6" type="ORF">HXX76_008886</name>
</gene>
<keyword evidence="7" id="KW-1185">Reference proteome</keyword>
<feature type="domain" description="RING-type" evidence="5">
    <location>
        <begin position="338"/>
        <end position="387"/>
    </location>
</feature>